<protein>
    <recommendedName>
        <fullName evidence="1">SGNH hydrolase-type esterase domain-containing protein</fullName>
    </recommendedName>
</protein>
<evidence type="ECO:0000313" key="2">
    <source>
        <dbReference type="EMBL" id="MBX6980472.1"/>
    </source>
</evidence>
<dbReference type="Pfam" id="PF13472">
    <property type="entry name" value="Lipase_GDSL_2"/>
    <property type="match status" value="1"/>
</dbReference>
<dbReference type="EMBL" id="SHDO01000010">
    <property type="protein sequence ID" value="MBX6980472.1"/>
    <property type="molecule type" value="Genomic_DNA"/>
</dbReference>
<name>A0AAP2JXJ1_PRORE</name>
<accession>A0AAP2JXJ1</accession>
<proteinExistence type="predicted"/>
<feature type="domain" description="SGNH hydrolase-type esterase" evidence="1">
    <location>
        <begin position="892"/>
        <end position="1024"/>
    </location>
</feature>
<comment type="caution">
    <text evidence="2">The sequence shown here is derived from an EMBL/GenBank/DDBJ whole genome shotgun (WGS) entry which is preliminary data.</text>
</comment>
<evidence type="ECO:0000313" key="3">
    <source>
        <dbReference type="Proteomes" id="UP000824410"/>
    </source>
</evidence>
<dbReference type="GO" id="GO:0016788">
    <property type="term" value="F:hydrolase activity, acting on ester bonds"/>
    <property type="evidence" value="ECO:0007669"/>
    <property type="project" value="UniProtKB-ARBA"/>
</dbReference>
<reference evidence="2" key="1">
    <citation type="submission" date="2019-02" db="EMBL/GenBank/DDBJ databases">
        <title>Genomic characterization of isolates from hospital effluents in KZN, South Africa.</title>
        <authorList>
            <person name="Ntshobeni N."/>
            <person name="Allam M."/>
            <person name="Ismail A."/>
            <person name="Amoako D."/>
            <person name="Essack S."/>
            <person name="Chenia H."/>
        </authorList>
    </citation>
    <scope>NUCLEOTIDE SEQUENCE</scope>
    <source>
        <strain evidence="2">AFE97_S1</strain>
    </source>
</reference>
<dbReference type="SUPFAM" id="SSF52266">
    <property type="entry name" value="SGNH hydrolase"/>
    <property type="match status" value="1"/>
</dbReference>
<dbReference type="RefSeq" id="WP_221078121.1">
    <property type="nucleotide sequence ID" value="NZ_SHCZ01000008.1"/>
</dbReference>
<dbReference type="InterPro" id="IPR013830">
    <property type="entry name" value="SGNH_hydro"/>
</dbReference>
<sequence>MVGTIPTKNPVPSKDIRDLGFNSEKIDEFVNSEETKYTDRKGIDHLTAKGLEEAAVSAGPTIEAAKDALEQASLARQAAQNIESKTSEYIEGAERSAESALQSELNSEKSAIKAELAASSVTSDLKIFDSKEAGIAGTVNNEYFQVWSDPSQGVSFLFYKNTNGVAQELTNSPSSLAVQGMNIFPDPTFNILKLNNGYLNGKYVFEAMPSAPIFPNTNSLCLQTNSVMRVESGAISIRLKKDDMVLIGGKRLFFKSFFTSDKRVTFSVYFRNGSEVVSEGIIRTTSSLINEAVVSLDVPASASYDTLEIRYLADDQSYIEVGYLLCGYNAAPNSVVVSEFENKKTPINILYDSVNEISSKTPSTLAHNYYETVGDITPMFSKDPNNYCSDNAVYTKTNRVNKVYDIKKIKFDVGDKIHFACKAYSTGSAAVHIQFYKADGSLLQTKHSDLSYGNNQVIITDTLLSDDVTKFKVAIIPQAEVGIYVNDFYLGFEDGLMANSAVVPEYMLDSNKSVLPPNAVPDQSNQLSLSSVGNKWFSGKYTLLNVGEAGLKNIARISGMGRLTKSYDISEMGLKSGDVVTVGAVTYLNKESVSKTQIYAQFRSSTGTVSQVQKSAIEGVDKTLMQLKITGEVTELRFIVDVFDDTVFVDITDFYLGVNNPRGGSGQLPVSILNSLISGAGNSNQLPQLNNNALINYHLKSAKLALAESAQISMAFIGDSWTHKAERYSGGLTSILSKLLGDSGSGWIGFGVLNNDLVNGNARPSLYSLTYSDVTKWNLSTSAYYKSYSPDLCAASSDIAGAKLSVSGKDSIKFAKLMYMKTSGQFKYRFGSNEWVVIDASTGNDLNVISPLGLPTTNNWTFELEVVSGVVTVCGMDTRNSETWNGIATHKLGATGSHSRHWVEVPEAPFVNAIKALKLDSVFILLGTNDQAVLSPDEFESNLRILIQRLQKANSAIDIVLVCPCENLRNNIIPMSMYSQRMRKIANSIGVGFIDLQTVFGVSPQSYGVNADRPLFSVDGIHPEPLTGGRAIVSAMKRFIDM</sequence>
<dbReference type="AlphaFoldDB" id="A0AAP2JXJ1"/>
<organism evidence="2 3">
    <name type="scientific">Providencia rettgeri</name>
    <dbReference type="NCBI Taxonomy" id="587"/>
    <lineage>
        <taxon>Bacteria</taxon>
        <taxon>Pseudomonadati</taxon>
        <taxon>Pseudomonadota</taxon>
        <taxon>Gammaproteobacteria</taxon>
        <taxon>Enterobacterales</taxon>
        <taxon>Morganellaceae</taxon>
        <taxon>Providencia</taxon>
    </lineage>
</organism>
<dbReference type="Gene3D" id="2.60.120.1360">
    <property type="match status" value="1"/>
</dbReference>
<dbReference type="Proteomes" id="UP000824410">
    <property type="component" value="Unassembled WGS sequence"/>
</dbReference>
<evidence type="ECO:0000259" key="1">
    <source>
        <dbReference type="Pfam" id="PF13472"/>
    </source>
</evidence>
<gene>
    <name evidence="2" type="ORF">EX242_09375</name>
</gene>
<dbReference type="InterPro" id="IPR036514">
    <property type="entry name" value="SGNH_hydro_sf"/>
</dbReference>
<dbReference type="Gene3D" id="3.40.50.1110">
    <property type="entry name" value="SGNH hydrolase"/>
    <property type="match status" value="1"/>
</dbReference>